<gene>
    <name evidence="8" type="ORF">EZJ19_14100</name>
</gene>
<feature type="domain" description="Metallo-beta-lactamase" evidence="7">
    <location>
        <begin position="523"/>
        <end position="710"/>
    </location>
</feature>
<feature type="transmembrane region" description="Helical" evidence="6">
    <location>
        <begin position="379"/>
        <end position="399"/>
    </location>
</feature>
<dbReference type="NCBIfam" id="TIGR00361">
    <property type="entry name" value="ComEC_Rec2"/>
    <property type="match status" value="1"/>
</dbReference>
<dbReference type="GO" id="GO:0030420">
    <property type="term" value="P:establishment of competence for transformation"/>
    <property type="evidence" value="ECO:0007669"/>
    <property type="project" value="InterPro"/>
</dbReference>
<dbReference type="InterPro" id="IPR036866">
    <property type="entry name" value="RibonucZ/Hydroxyglut_hydro"/>
</dbReference>
<feature type="transmembrane region" description="Helical" evidence="6">
    <location>
        <begin position="346"/>
        <end position="367"/>
    </location>
</feature>
<dbReference type="NCBIfam" id="TIGR00360">
    <property type="entry name" value="ComEC_N-term"/>
    <property type="match status" value="1"/>
</dbReference>
<dbReference type="Proteomes" id="UP000295443">
    <property type="component" value="Unassembled WGS sequence"/>
</dbReference>
<dbReference type="SMART" id="SM00849">
    <property type="entry name" value="Lactamase_B"/>
    <property type="match status" value="1"/>
</dbReference>
<comment type="subcellular location">
    <subcellularLocation>
        <location evidence="1">Cell membrane</location>
        <topology evidence="1">Multi-pass membrane protein</topology>
    </subcellularLocation>
</comment>
<name>A0A4R1B6W0_9PROT</name>
<feature type="transmembrane region" description="Helical" evidence="6">
    <location>
        <begin position="282"/>
        <end position="303"/>
    </location>
</feature>
<proteinExistence type="predicted"/>
<evidence type="ECO:0000256" key="5">
    <source>
        <dbReference type="ARBA" id="ARBA00023136"/>
    </source>
</evidence>
<dbReference type="CDD" id="cd07731">
    <property type="entry name" value="ComA-like_MBL-fold"/>
    <property type="match status" value="1"/>
</dbReference>
<dbReference type="InterPro" id="IPR025405">
    <property type="entry name" value="DUF4131"/>
</dbReference>
<dbReference type="InterPro" id="IPR001279">
    <property type="entry name" value="Metallo-B-lactamas"/>
</dbReference>
<keyword evidence="3 6" id="KW-0812">Transmembrane</keyword>
<dbReference type="PANTHER" id="PTHR30619:SF1">
    <property type="entry name" value="RECOMBINATION PROTEIN 2"/>
    <property type="match status" value="1"/>
</dbReference>
<comment type="caution">
    <text evidence="8">The sequence shown here is derived from an EMBL/GenBank/DDBJ whole genome shotgun (WGS) entry which is preliminary data.</text>
</comment>
<keyword evidence="2" id="KW-1003">Cell membrane</keyword>
<evidence type="ECO:0000256" key="2">
    <source>
        <dbReference type="ARBA" id="ARBA00022475"/>
    </source>
</evidence>
<dbReference type="AlphaFoldDB" id="A0A4R1B6W0"/>
<dbReference type="Gene3D" id="3.60.15.10">
    <property type="entry name" value="Ribonuclease Z/Hydroxyacylglutathione hydrolase-like"/>
    <property type="match status" value="1"/>
</dbReference>
<dbReference type="Pfam" id="PF13567">
    <property type="entry name" value="DUF4131"/>
    <property type="match status" value="1"/>
</dbReference>
<dbReference type="PANTHER" id="PTHR30619">
    <property type="entry name" value="DNA INTERNALIZATION/COMPETENCE PROTEIN COMEC/REC2"/>
    <property type="match status" value="1"/>
</dbReference>
<dbReference type="InterPro" id="IPR035681">
    <property type="entry name" value="ComA-like_MBL"/>
</dbReference>
<accession>A0A4R1B6W0</accession>
<dbReference type="InterPro" id="IPR004797">
    <property type="entry name" value="Competence_ComEC/Rec2"/>
</dbReference>
<keyword evidence="4 6" id="KW-1133">Transmembrane helix</keyword>
<organism evidence="8 9">
    <name type="scientific">Parasulfuritortus cantonensis</name>
    <dbReference type="NCBI Taxonomy" id="2528202"/>
    <lineage>
        <taxon>Bacteria</taxon>
        <taxon>Pseudomonadati</taxon>
        <taxon>Pseudomonadota</taxon>
        <taxon>Betaproteobacteria</taxon>
        <taxon>Nitrosomonadales</taxon>
        <taxon>Thiobacillaceae</taxon>
        <taxon>Parasulfuritortus</taxon>
    </lineage>
</organism>
<feature type="transmembrane region" description="Helical" evidence="6">
    <location>
        <begin position="247"/>
        <end position="270"/>
    </location>
</feature>
<keyword evidence="5 6" id="KW-0472">Membrane</keyword>
<evidence type="ECO:0000256" key="6">
    <source>
        <dbReference type="SAM" id="Phobius"/>
    </source>
</evidence>
<evidence type="ECO:0000259" key="7">
    <source>
        <dbReference type="SMART" id="SM00849"/>
    </source>
</evidence>
<dbReference type="InterPro" id="IPR004477">
    <property type="entry name" value="ComEC_N"/>
</dbReference>
<dbReference type="GO" id="GO:0005886">
    <property type="term" value="C:plasma membrane"/>
    <property type="evidence" value="ECO:0007669"/>
    <property type="project" value="UniProtKB-SubCell"/>
</dbReference>
<dbReference type="Pfam" id="PF03772">
    <property type="entry name" value="Competence"/>
    <property type="match status" value="1"/>
</dbReference>
<evidence type="ECO:0000256" key="3">
    <source>
        <dbReference type="ARBA" id="ARBA00022692"/>
    </source>
</evidence>
<keyword evidence="9" id="KW-1185">Reference proteome</keyword>
<dbReference type="RefSeq" id="WP_131448663.1">
    <property type="nucleotide sequence ID" value="NZ_SJZB01000049.1"/>
</dbReference>
<dbReference type="Pfam" id="PF00753">
    <property type="entry name" value="Lactamase_B"/>
    <property type="match status" value="1"/>
</dbReference>
<protein>
    <submittedName>
        <fullName evidence="8">DNA internalization-related competence protein ComEC/Rec2</fullName>
    </submittedName>
</protein>
<dbReference type="SUPFAM" id="SSF56281">
    <property type="entry name" value="Metallo-hydrolase/oxidoreductase"/>
    <property type="match status" value="1"/>
</dbReference>
<dbReference type="OrthoDB" id="9761531at2"/>
<dbReference type="InterPro" id="IPR052159">
    <property type="entry name" value="Competence_DNA_uptake"/>
</dbReference>
<feature type="transmembrane region" description="Helical" evidence="6">
    <location>
        <begin position="405"/>
        <end position="428"/>
    </location>
</feature>
<dbReference type="EMBL" id="SJZB01000049">
    <property type="protein sequence ID" value="TCJ11785.1"/>
    <property type="molecule type" value="Genomic_DNA"/>
</dbReference>
<feature type="transmembrane region" description="Helical" evidence="6">
    <location>
        <begin position="435"/>
        <end position="455"/>
    </location>
</feature>
<evidence type="ECO:0000256" key="1">
    <source>
        <dbReference type="ARBA" id="ARBA00004651"/>
    </source>
</evidence>
<sequence length="768" mass="80633">MPLRLLILSFVAGAAWLQTRPELPDPRWLWLLPGGWALAGLLPDAWPRRLLVGLLAGALGFGYAGWRAERRLADELPAAWQGRDVALVGRVAGLPEATPRGWRLVLDVERVDSPGARVPARIQLSRYAFAGAPEPAPRGGACLALSVRLNRPHGNVNPGGFDYEAWLFERGIRAVGYALAPARASAACPASAAALVDGWRQALRDRLAGELAGRPYAGVVVALAVGDQEAIPDAQWTLFRRTGVTHLMSISGLHVTLLAGLVYALVNLAWRRLPGLAVRLAAGRAASLAGLATAALYVALAGFGLPAQRTLYMLAAAAVALWLGRTDSPSRVLAAAAGVVVAIDPWAALAPGFWLSFGAVAALMYAAAGRLRRRSFWTAWPAAQWAVSLALAPALLVLFHEVSLVAPLANAVAIPLIGLLAVPVILAAALLPVPFLATLGHGLVAAAMAALDWLAGLPQPVWHGATPTWPALLLALLGVAVLLAPRGLPGRWLGLLLCLPLLAPRLDHPVPGSYWVDVIDVGQGLAVLVRTAGHVLLYDAGPRYASGEDAGARVVAPFLFGQGIGRLDGMVVSHDDADHSGGMAALLASHAPAWRLSSAPLPGARRCAAGQVWQWDGVRFEVLHPPARYYAQPGFPDNDLSCVVRVAGRDGSTLLTGDIGRLGELSLLELAGDRLRSDVLVVAHHGSGGSSMAPFVEAVAPRLAVFSVGLRNRFGHPDAAVLARFRAAGAAIARTDRDGALHLAVAGRGLPVRAARVADRRYWQADGT</sequence>
<evidence type="ECO:0000256" key="4">
    <source>
        <dbReference type="ARBA" id="ARBA00022989"/>
    </source>
</evidence>
<evidence type="ECO:0000313" key="9">
    <source>
        <dbReference type="Proteomes" id="UP000295443"/>
    </source>
</evidence>
<reference evidence="8 9" key="1">
    <citation type="submission" date="2019-03" db="EMBL/GenBank/DDBJ databases">
        <title>Genome sequence of Thiobacillaceae bacterium LSR1, a sulfur-oxidizing bacterium isolated from freshwater sediment.</title>
        <authorList>
            <person name="Li S."/>
        </authorList>
    </citation>
    <scope>NUCLEOTIDE SEQUENCE [LARGE SCALE GENOMIC DNA]</scope>
    <source>
        <strain evidence="8 9">LSR1</strain>
    </source>
</reference>
<evidence type="ECO:0000313" key="8">
    <source>
        <dbReference type="EMBL" id="TCJ11785.1"/>
    </source>
</evidence>
<feature type="transmembrane region" description="Helical" evidence="6">
    <location>
        <begin position="467"/>
        <end position="484"/>
    </location>
</feature>